<dbReference type="InterPro" id="IPR027705">
    <property type="entry name" value="Flotillin_fam"/>
</dbReference>
<reference evidence="10 11" key="1">
    <citation type="journal article" date="2023" name="Microbiol. Resour. Announc.">
        <title>Complete Genome Sequence of Imperialibacter roseus strain P4T.</title>
        <authorList>
            <person name="Tizabi D.R."/>
            <person name="Bachvaroff T."/>
            <person name="Hill R.T."/>
        </authorList>
    </citation>
    <scope>NUCLEOTIDE SEQUENCE [LARGE SCALE GENOMIC DNA]</scope>
    <source>
        <strain evidence="10 11">P4T</strain>
    </source>
</reference>
<keyword evidence="4" id="KW-1003">Cell membrane</keyword>
<evidence type="ECO:0000256" key="5">
    <source>
        <dbReference type="ARBA" id="ARBA00023136"/>
    </source>
</evidence>
<keyword evidence="5 8" id="KW-0472">Membrane</keyword>
<organism evidence="10 11">
    <name type="scientific">Imperialibacter roseus</name>
    <dbReference type="NCBI Taxonomy" id="1324217"/>
    <lineage>
        <taxon>Bacteria</taxon>
        <taxon>Pseudomonadati</taxon>
        <taxon>Bacteroidota</taxon>
        <taxon>Cytophagia</taxon>
        <taxon>Cytophagales</taxon>
        <taxon>Flammeovirgaceae</taxon>
        <taxon>Imperialibacter</taxon>
    </lineage>
</organism>
<keyword evidence="8" id="KW-1133">Transmembrane helix</keyword>
<name>A0ABZ0IRF4_9BACT</name>
<evidence type="ECO:0000256" key="8">
    <source>
        <dbReference type="SAM" id="Phobius"/>
    </source>
</evidence>
<accession>A0ABZ0IRF4</accession>
<evidence type="ECO:0000256" key="6">
    <source>
        <dbReference type="SAM" id="Coils"/>
    </source>
</evidence>
<proteinExistence type="inferred from homology"/>
<dbReference type="SMART" id="SM00244">
    <property type="entry name" value="PHB"/>
    <property type="match status" value="1"/>
</dbReference>
<feature type="region of interest" description="Disordered" evidence="7">
    <location>
        <begin position="274"/>
        <end position="295"/>
    </location>
</feature>
<sequence length="551" mass="59541">MSVFALPVVAIVALFIFIILITFFSRYKRCPSDRVMVVYGKVGGGTDGHSSSKCIHGGAAFVWPVFQDYAFLDLTPNSIEVNLTNALSKQNIRVDVPSRFTVGISTETGVMENAAERLLGLTKDHIHDLAKDIIFGQLRLVVAMMDIEEINSNRDKFLANVASNVEAELKKIGLKLINVNVTDIKDESGYIEALGKEAAAKAINDARKSVAEKTRDGSIGEAMAHQDQRVQVADANALAKIGEANAAQKERIQIANADSSAKVGESEALAKANIGEAEAQKTERIQTSEANARAVEGENKAKIDIANSEADRREKEAEALRKAMAAEKVKQAKALEESYAAEQAAENARAQRDKASQTANIVVPAEIDKLKVEIAAEAEAEMIRRRAKGEADSIIMKREAEARGIYEVLTKQAEGLKQIVNAAGNSSKDAAMLIIAEKLPELVRLQSEAIKNIQIEKITVWDSGTGKDGKTSTANFLSGMYQSVPPLKEIFEMAGLELPAYLGETAKKVAATEVKETTSEKKDEKPAETKPSQPAKGKDDPKKGLGPAPKK</sequence>
<dbReference type="Gene3D" id="3.30.479.30">
    <property type="entry name" value="Band 7 domain"/>
    <property type="match status" value="1"/>
</dbReference>
<evidence type="ECO:0000313" key="11">
    <source>
        <dbReference type="Proteomes" id="UP001302349"/>
    </source>
</evidence>
<feature type="transmembrane region" description="Helical" evidence="8">
    <location>
        <begin position="6"/>
        <end position="24"/>
    </location>
</feature>
<evidence type="ECO:0000313" key="10">
    <source>
        <dbReference type="EMBL" id="WOK06984.1"/>
    </source>
</evidence>
<dbReference type="InterPro" id="IPR001107">
    <property type="entry name" value="Band_7"/>
</dbReference>
<feature type="region of interest" description="Disordered" evidence="7">
    <location>
        <begin position="512"/>
        <end position="551"/>
    </location>
</feature>
<evidence type="ECO:0000259" key="9">
    <source>
        <dbReference type="SMART" id="SM00244"/>
    </source>
</evidence>
<evidence type="ECO:0000256" key="7">
    <source>
        <dbReference type="SAM" id="MobiDB-lite"/>
    </source>
</evidence>
<dbReference type="RefSeq" id="WP_317489674.1">
    <property type="nucleotide sequence ID" value="NZ_CP136051.1"/>
</dbReference>
<keyword evidence="6" id="KW-0175">Coiled coil</keyword>
<feature type="compositionally biased region" description="Basic and acidic residues" evidence="7">
    <location>
        <begin position="513"/>
        <end position="528"/>
    </location>
</feature>
<comment type="subcellular location">
    <subcellularLocation>
        <location evidence="2">Cell membrane</location>
    </subcellularLocation>
    <subcellularLocation>
        <location evidence="1">Membrane</location>
        <topology evidence="1">Single-pass membrane protein</topology>
    </subcellularLocation>
</comment>
<feature type="domain" description="Band 7" evidence="9">
    <location>
        <begin position="25"/>
        <end position="198"/>
    </location>
</feature>
<evidence type="ECO:0000256" key="4">
    <source>
        <dbReference type="ARBA" id="ARBA00022475"/>
    </source>
</evidence>
<dbReference type="PANTHER" id="PTHR13806">
    <property type="entry name" value="FLOTILLIN-RELATED"/>
    <property type="match status" value="1"/>
</dbReference>
<dbReference type="InterPro" id="IPR036013">
    <property type="entry name" value="Band_7/SPFH_dom_sf"/>
</dbReference>
<comment type="similarity">
    <text evidence="3">Belongs to the band 7/mec-2 family. Flotillin subfamily.</text>
</comment>
<evidence type="ECO:0000256" key="2">
    <source>
        <dbReference type="ARBA" id="ARBA00004236"/>
    </source>
</evidence>
<dbReference type="PANTHER" id="PTHR13806:SF31">
    <property type="entry name" value="FLOTILLIN-LIKE PROTEIN 1-RELATED"/>
    <property type="match status" value="1"/>
</dbReference>
<feature type="coiled-coil region" evidence="6">
    <location>
        <begin position="298"/>
        <end position="330"/>
    </location>
</feature>
<dbReference type="SUPFAM" id="SSF117892">
    <property type="entry name" value="Band 7/SPFH domain"/>
    <property type="match status" value="1"/>
</dbReference>
<protein>
    <submittedName>
        <fullName evidence="10">SPFH domain-containing protein</fullName>
    </submittedName>
</protein>
<keyword evidence="11" id="KW-1185">Reference proteome</keyword>
<evidence type="ECO:0000256" key="3">
    <source>
        <dbReference type="ARBA" id="ARBA00007161"/>
    </source>
</evidence>
<dbReference type="Pfam" id="PF01145">
    <property type="entry name" value="Band_7"/>
    <property type="match status" value="1"/>
</dbReference>
<dbReference type="EMBL" id="CP136051">
    <property type="protein sequence ID" value="WOK06984.1"/>
    <property type="molecule type" value="Genomic_DNA"/>
</dbReference>
<dbReference type="CDD" id="cd03399">
    <property type="entry name" value="SPFH_flotillin"/>
    <property type="match status" value="1"/>
</dbReference>
<dbReference type="Proteomes" id="UP001302349">
    <property type="component" value="Chromosome"/>
</dbReference>
<keyword evidence="8" id="KW-0812">Transmembrane</keyword>
<evidence type="ECO:0000256" key="1">
    <source>
        <dbReference type="ARBA" id="ARBA00004167"/>
    </source>
</evidence>
<gene>
    <name evidence="10" type="ORF">RT717_28370</name>
</gene>